<dbReference type="PaxDb" id="7159-AAEL013096-PA"/>
<feature type="domain" description="NADP-dependent oxidoreductase" evidence="5">
    <location>
        <begin position="12"/>
        <end position="280"/>
    </location>
</feature>
<keyword evidence="1" id="KW-0560">Oxidoreductase</keyword>
<dbReference type="FunFam" id="3.20.20.100:FF:000002">
    <property type="entry name" value="2,5-diketo-D-gluconic acid reductase A"/>
    <property type="match status" value="1"/>
</dbReference>
<dbReference type="PANTHER" id="PTHR11732">
    <property type="entry name" value="ALDO/KETO REDUCTASE"/>
    <property type="match status" value="1"/>
</dbReference>
<evidence type="ECO:0000313" key="6">
    <source>
        <dbReference type="EMBL" id="EAT34699.1"/>
    </source>
</evidence>
<evidence type="ECO:0000259" key="5">
    <source>
        <dbReference type="Pfam" id="PF00248"/>
    </source>
</evidence>
<dbReference type="InterPro" id="IPR023210">
    <property type="entry name" value="NADP_OxRdtase_dom"/>
</dbReference>
<evidence type="ECO:0000256" key="1">
    <source>
        <dbReference type="ARBA" id="ARBA00023002"/>
    </source>
</evidence>
<dbReference type="GO" id="GO:0016616">
    <property type="term" value="F:oxidoreductase activity, acting on the CH-OH group of donors, NAD or NADP as acceptor"/>
    <property type="evidence" value="ECO:0007669"/>
    <property type="project" value="UniProtKB-ARBA"/>
</dbReference>
<dbReference type="PRINTS" id="PR00069">
    <property type="entry name" value="ALDKETRDTASE"/>
</dbReference>
<dbReference type="PROSITE" id="PS00798">
    <property type="entry name" value="ALDOKETO_REDUCTASE_1"/>
    <property type="match status" value="1"/>
</dbReference>
<protein>
    <submittedName>
        <fullName evidence="6">AAEL013096-PA</fullName>
    </submittedName>
</protein>
<proteinExistence type="predicted"/>
<reference evidence="6" key="1">
    <citation type="submission" date="2005-10" db="EMBL/GenBank/DDBJ databases">
        <authorList>
            <person name="Loftus B.J."/>
            <person name="Nene V.M."/>
            <person name="Hannick L.I."/>
            <person name="Bidwell S."/>
            <person name="Haas B."/>
            <person name="Amedeo P."/>
            <person name="Orvis J."/>
            <person name="Wortman J.R."/>
            <person name="White O.R."/>
            <person name="Salzberg S."/>
            <person name="Shumway M."/>
            <person name="Koo H."/>
            <person name="Zhao Y."/>
            <person name="Holmes M."/>
            <person name="Miller J."/>
            <person name="Schatz M."/>
            <person name="Pop M."/>
            <person name="Pai G."/>
            <person name="Utterback T."/>
            <person name="Rogers Y.-H."/>
            <person name="Kravitz S."/>
            <person name="Fraser C.M."/>
        </authorList>
    </citation>
    <scope>NUCLEOTIDE SEQUENCE</scope>
    <source>
        <strain evidence="6">Liverpool</strain>
    </source>
</reference>
<dbReference type="Gene3D" id="3.20.20.100">
    <property type="entry name" value="NADP-dependent oxidoreductase domain"/>
    <property type="match status" value="1"/>
</dbReference>
<dbReference type="PhylomeDB" id="Q16K66"/>
<feature type="binding site" evidence="3">
    <location>
        <position position="109"/>
    </location>
    <ligand>
        <name>substrate</name>
    </ligand>
</feature>
<dbReference type="SUPFAM" id="SSF51430">
    <property type="entry name" value="NAD(P)-linked oxidoreductase"/>
    <property type="match status" value="1"/>
</dbReference>
<reference evidence="6" key="3">
    <citation type="submission" date="2012-09" db="EMBL/GenBank/DDBJ databases">
        <authorList>
            <consortium name="VectorBase"/>
        </authorList>
    </citation>
    <scope>NUCLEOTIDE SEQUENCE</scope>
    <source>
        <strain evidence="6">Liverpool</strain>
    </source>
</reference>
<dbReference type="HOGENOM" id="CLU_023205_0_0_1"/>
<dbReference type="InterPro" id="IPR036812">
    <property type="entry name" value="NAD(P)_OxRdtase_dom_sf"/>
</dbReference>
<dbReference type="InterPro" id="IPR018170">
    <property type="entry name" value="Aldo/ket_reductase_CS"/>
</dbReference>
<feature type="site" description="Lowers pKa of active site Tyr" evidence="4">
    <location>
        <position position="76"/>
    </location>
</feature>
<feature type="active site" description="Proton donor" evidence="2">
    <location>
        <position position="46"/>
    </location>
</feature>
<dbReference type="InterPro" id="IPR020471">
    <property type="entry name" value="AKR"/>
</dbReference>
<dbReference type="AlphaFoldDB" id="Q16K66"/>
<name>Q16K66_AEDAE</name>
<dbReference type="PIRSF" id="PIRSF000097">
    <property type="entry name" value="AKR"/>
    <property type="match status" value="1"/>
</dbReference>
<accession>Q16K66</accession>
<evidence type="ECO:0000256" key="4">
    <source>
        <dbReference type="PIRSR" id="PIRSR000097-3"/>
    </source>
</evidence>
<organism evidence="6 7">
    <name type="scientific">Aedes aegypti</name>
    <name type="common">Yellowfever mosquito</name>
    <name type="synonym">Culex aegypti</name>
    <dbReference type="NCBI Taxonomy" id="7159"/>
    <lineage>
        <taxon>Eukaryota</taxon>
        <taxon>Metazoa</taxon>
        <taxon>Ecdysozoa</taxon>
        <taxon>Arthropoda</taxon>
        <taxon>Hexapoda</taxon>
        <taxon>Insecta</taxon>
        <taxon>Pterygota</taxon>
        <taxon>Neoptera</taxon>
        <taxon>Endopterygota</taxon>
        <taxon>Diptera</taxon>
        <taxon>Nematocera</taxon>
        <taxon>Culicoidea</taxon>
        <taxon>Culicidae</taxon>
        <taxon>Culicinae</taxon>
        <taxon>Aedini</taxon>
        <taxon>Aedes</taxon>
        <taxon>Stegomyia</taxon>
    </lineage>
</organism>
<dbReference type="PROSITE" id="PS00063">
    <property type="entry name" value="ALDOKETO_REDUCTASE_3"/>
    <property type="match status" value="1"/>
</dbReference>
<evidence type="ECO:0000256" key="2">
    <source>
        <dbReference type="PIRSR" id="PIRSR000097-1"/>
    </source>
</evidence>
<dbReference type="eggNOG" id="KOG1577">
    <property type="taxonomic scope" value="Eukaryota"/>
</dbReference>
<dbReference type="Pfam" id="PF00248">
    <property type="entry name" value="Aldo_ket_red"/>
    <property type="match status" value="1"/>
</dbReference>
<dbReference type="PROSITE" id="PS00062">
    <property type="entry name" value="ALDOKETO_REDUCTASE_2"/>
    <property type="match status" value="1"/>
</dbReference>
<dbReference type="VEuPathDB" id="VectorBase:AAEL015002"/>
<gene>
    <name evidence="6" type="ORF">AaeL_AAEL013096</name>
</gene>
<evidence type="ECO:0000256" key="3">
    <source>
        <dbReference type="PIRSR" id="PIRSR000097-2"/>
    </source>
</evidence>
<dbReference type="Proteomes" id="UP000682892">
    <property type="component" value="Chromosome 2"/>
</dbReference>
<sequence>MLALNNGHSIPPIGLGTYKITGSDGVAAIKSAVEFGYRLIDTAFVYNNEQVVGQALREIFSQGNDINREDVFIVSKLGPTFHRPEAVEKGCRLSLERLGLDYVDLYLMHTPVAARDSGDGNDRSEIDDEVTPLETWKALEECQRKGLVRSIGVSNFNEEQLMEIVTHGSIRPVVNQVECSIGFHQVKLRKFCNREGILIMAYSPLGKPKPGKKHVFLDSSDLNKMAEKYGRSPAQISLRFLIEIGTIPIPKSSKTDRMKENLDVLSFKLEETDVQALESFVKQQRSMTLDWLKSSKHYPFNDQ</sequence>
<dbReference type="OMA" id="VHYPLAT"/>
<evidence type="ECO:0000313" key="7">
    <source>
        <dbReference type="Proteomes" id="UP000682892"/>
    </source>
</evidence>
<reference evidence="6" key="2">
    <citation type="journal article" date="2007" name="Science">
        <title>Genome sequence of Aedes aegypti, a major arbovirus vector.</title>
        <authorList>
            <person name="Nene V."/>
            <person name="Wortman J.R."/>
            <person name="Lawson D."/>
            <person name="Haas B."/>
            <person name="Kodira C."/>
            <person name="Tu Z.J."/>
            <person name="Loftus B."/>
            <person name="Xi Z."/>
            <person name="Megy K."/>
            <person name="Grabherr M."/>
            <person name="Ren Q."/>
            <person name="Zdobnov E.M."/>
            <person name="Lobo N.F."/>
            <person name="Campbell K.S."/>
            <person name="Brown S.E."/>
            <person name="Bonaldo M.F."/>
            <person name="Zhu J."/>
            <person name="Sinkins S.P."/>
            <person name="Hogenkamp D.G."/>
            <person name="Amedeo P."/>
            <person name="Arensburger P."/>
            <person name="Atkinson P.W."/>
            <person name="Bidwell S."/>
            <person name="Biedler J."/>
            <person name="Birney E."/>
            <person name="Bruggner R.V."/>
            <person name="Costas J."/>
            <person name="Coy M.R."/>
            <person name="Crabtree J."/>
            <person name="Crawford M."/>
            <person name="Debruyn B."/>
            <person name="Decaprio D."/>
            <person name="Eiglmeier K."/>
            <person name="Eisenstadt E."/>
            <person name="El-Dorry H."/>
            <person name="Gelbart W.M."/>
            <person name="Gomes S.L."/>
            <person name="Hammond M."/>
            <person name="Hannick L.I."/>
            <person name="Hogan J.R."/>
            <person name="Holmes M.H."/>
            <person name="Jaffe D."/>
            <person name="Johnston J.S."/>
            <person name="Kennedy R.C."/>
            <person name="Koo H."/>
            <person name="Kravitz S."/>
            <person name="Kriventseva E.V."/>
            <person name="Kulp D."/>
            <person name="Labutti K."/>
            <person name="Lee E."/>
            <person name="Li S."/>
            <person name="Lovin D.D."/>
            <person name="Mao C."/>
            <person name="Mauceli E."/>
            <person name="Menck C.F."/>
            <person name="Miller J.R."/>
            <person name="Montgomery P."/>
            <person name="Mori A."/>
            <person name="Nascimento A.L."/>
            <person name="Naveira H.F."/>
            <person name="Nusbaum C."/>
            <person name="O'leary S."/>
            <person name="Orvis J."/>
            <person name="Pertea M."/>
            <person name="Quesneville H."/>
            <person name="Reidenbach K.R."/>
            <person name="Rogers Y.H."/>
            <person name="Roth C.W."/>
            <person name="Schneider J.R."/>
            <person name="Schatz M."/>
            <person name="Shumway M."/>
            <person name="Stanke M."/>
            <person name="Stinson E.O."/>
            <person name="Tubio J.M."/>
            <person name="Vanzee J.P."/>
            <person name="Verjovski-Almeida S."/>
            <person name="Werner D."/>
            <person name="White O."/>
            <person name="Wyder S."/>
            <person name="Zeng Q."/>
            <person name="Zhao Q."/>
            <person name="Zhao Y."/>
            <person name="Hill C.A."/>
            <person name="Raikhel A.S."/>
            <person name="Soares M.B."/>
            <person name="Knudson D.L."/>
            <person name="Lee N.H."/>
            <person name="Galagan J."/>
            <person name="Salzberg S.L."/>
            <person name="Paulsen I.T."/>
            <person name="Dimopoulos G."/>
            <person name="Collins F.H."/>
            <person name="Birren B."/>
            <person name="Fraser-Liggett C.M."/>
            <person name="Severson D.W."/>
        </authorList>
    </citation>
    <scope>NUCLEOTIDE SEQUENCE [LARGE SCALE GENOMIC DNA]</scope>
    <source>
        <strain evidence="6">Liverpool</strain>
    </source>
</reference>
<dbReference type="EMBL" id="CH477974">
    <property type="protein sequence ID" value="EAT34699.1"/>
    <property type="molecule type" value="Genomic_DNA"/>
</dbReference>
<dbReference type="STRING" id="7159.Q16K66"/>